<comment type="cofactor">
    <cofactor evidence="4">
        <name>a divalent metal cation</name>
        <dbReference type="ChEBI" id="CHEBI:60240"/>
    </cofactor>
</comment>
<evidence type="ECO:0000313" key="8">
    <source>
        <dbReference type="Proteomes" id="UP001236806"/>
    </source>
</evidence>
<keyword evidence="2 4" id="KW-0460">Magnesium</keyword>
<comment type="caution">
    <text evidence="7">The sequence shown here is derived from an EMBL/GenBank/DDBJ whole genome shotgun (WGS) entry which is preliminary data.</text>
</comment>
<dbReference type="Proteomes" id="UP001236806">
    <property type="component" value="Unassembled WGS sequence"/>
</dbReference>
<dbReference type="CDD" id="cd03320">
    <property type="entry name" value="OSBS"/>
    <property type="match status" value="1"/>
</dbReference>
<keyword evidence="1 4" id="KW-0479">Metal-binding</keyword>
<evidence type="ECO:0000256" key="4">
    <source>
        <dbReference type="HAMAP-Rule" id="MF_00470"/>
    </source>
</evidence>
<feature type="binding site" evidence="4">
    <location>
        <position position="171"/>
    </location>
    <ligand>
        <name>Mg(2+)</name>
        <dbReference type="ChEBI" id="CHEBI:18420"/>
    </ligand>
</feature>
<dbReference type="SUPFAM" id="SSF51604">
    <property type="entry name" value="Enolase C-terminal domain-like"/>
    <property type="match status" value="1"/>
</dbReference>
<comment type="pathway">
    <text evidence="4">Quinol/quinone metabolism; 1,4-dihydroxy-2-naphthoate biosynthesis; 1,4-dihydroxy-2-naphthoate from chorismate: step 4/7.</text>
</comment>
<dbReference type="InterPro" id="IPR029065">
    <property type="entry name" value="Enolase_C-like"/>
</dbReference>
<name>A0ABU0PKU6_9MICC</name>
<dbReference type="Gene3D" id="3.20.20.120">
    <property type="entry name" value="Enolase-like C-terminal domain"/>
    <property type="match status" value="1"/>
</dbReference>
<dbReference type="PANTHER" id="PTHR48073:SF2">
    <property type="entry name" value="O-SUCCINYLBENZOATE SYNTHASE"/>
    <property type="match status" value="1"/>
</dbReference>
<dbReference type="GO" id="GO:0043748">
    <property type="term" value="F:O-succinylbenzoate synthase activity"/>
    <property type="evidence" value="ECO:0007669"/>
    <property type="project" value="UniProtKB-EC"/>
</dbReference>
<dbReference type="SFLD" id="SFLDF00009">
    <property type="entry name" value="o-succinylbenzoate_synthase"/>
    <property type="match status" value="1"/>
</dbReference>
<evidence type="ECO:0000256" key="5">
    <source>
        <dbReference type="SAM" id="MobiDB-lite"/>
    </source>
</evidence>
<dbReference type="NCBIfam" id="NF002782">
    <property type="entry name" value="PRK02901.1"/>
    <property type="match status" value="1"/>
</dbReference>
<comment type="pathway">
    <text evidence="4">Quinol/quinone metabolism; menaquinone biosynthesis.</text>
</comment>
<feature type="active site" description="Proton donor" evidence="4">
    <location>
        <position position="141"/>
    </location>
</feature>
<feature type="active site" description="Proton acceptor" evidence="4">
    <location>
        <position position="249"/>
    </location>
</feature>
<feature type="binding site" evidence="4">
    <location>
        <position position="225"/>
    </location>
    <ligand>
        <name>Mg(2+)</name>
        <dbReference type="ChEBI" id="CHEBI:18420"/>
    </ligand>
</feature>
<keyword evidence="4" id="KW-0474">Menaquinone biosynthesis</keyword>
<evidence type="ECO:0000256" key="3">
    <source>
        <dbReference type="ARBA" id="ARBA00023239"/>
    </source>
</evidence>
<dbReference type="EC" id="4.2.1.113" evidence="4"/>
<dbReference type="SMART" id="SM00922">
    <property type="entry name" value="MR_MLE"/>
    <property type="match status" value="1"/>
</dbReference>
<evidence type="ECO:0000256" key="2">
    <source>
        <dbReference type="ARBA" id="ARBA00022842"/>
    </source>
</evidence>
<evidence type="ECO:0000313" key="7">
    <source>
        <dbReference type="EMBL" id="MDQ0673881.1"/>
    </source>
</evidence>
<protein>
    <recommendedName>
        <fullName evidence="4">o-succinylbenzoate synthase</fullName>
        <shortName evidence="4">OSB synthase</shortName>
        <shortName evidence="4">OSBS</shortName>
        <ecNumber evidence="4">4.2.1.113</ecNumber>
    </recommendedName>
    <alternativeName>
        <fullName evidence="4">4-(2'-carboxyphenyl)-4-oxybutyric acid synthase</fullName>
    </alternativeName>
    <alternativeName>
        <fullName evidence="4">o-succinylbenzoic acid synthase</fullName>
    </alternativeName>
</protein>
<feature type="region of interest" description="Disordered" evidence="5">
    <location>
        <begin position="1"/>
        <end position="27"/>
    </location>
</feature>
<comment type="similarity">
    <text evidence="4">Belongs to the mandelate racemase/muconate lactonizing enzyme family. MenC type 1 subfamily.</text>
</comment>
<reference evidence="7 8" key="1">
    <citation type="submission" date="2023-07" db="EMBL/GenBank/DDBJ databases">
        <title>Comparative genomics of wheat-associated soil bacteria to identify genetic determinants of phenazine resistance.</title>
        <authorList>
            <person name="Mouncey N."/>
        </authorList>
    </citation>
    <scope>NUCLEOTIDE SEQUENCE [LARGE SCALE GENOMIC DNA]</scope>
    <source>
        <strain evidence="7 8">W1I3</strain>
    </source>
</reference>
<dbReference type="Pfam" id="PF13378">
    <property type="entry name" value="MR_MLE_C"/>
    <property type="match status" value="1"/>
</dbReference>
<dbReference type="PANTHER" id="PTHR48073">
    <property type="entry name" value="O-SUCCINYLBENZOATE SYNTHASE-RELATED"/>
    <property type="match status" value="1"/>
</dbReference>
<keyword evidence="8" id="KW-1185">Reference proteome</keyword>
<dbReference type="SFLD" id="SFLDS00001">
    <property type="entry name" value="Enolase"/>
    <property type="match status" value="1"/>
</dbReference>
<evidence type="ECO:0000256" key="1">
    <source>
        <dbReference type="ARBA" id="ARBA00022723"/>
    </source>
</evidence>
<comment type="function">
    <text evidence="4">Converts 2-succinyl-6-hydroxy-2,4-cyclohexadiene-1-carboxylate (SHCHC) to 2-succinylbenzoate (OSB).</text>
</comment>
<organism evidence="7 8">
    <name type="scientific">Pseudarthrobacter siccitolerans</name>
    <dbReference type="NCBI Taxonomy" id="861266"/>
    <lineage>
        <taxon>Bacteria</taxon>
        <taxon>Bacillati</taxon>
        <taxon>Actinomycetota</taxon>
        <taxon>Actinomycetes</taxon>
        <taxon>Micrococcales</taxon>
        <taxon>Micrococcaceae</taxon>
        <taxon>Pseudarthrobacter</taxon>
    </lineage>
</organism>
<dbReference type="HAMAP" id="MF_00470">
    <property type="entry name" value="MenC_1"/>
    <property type="match status" value="1"/>
</dbReference>
<dbReference type="Pfam" id="PF18374">
    <property type="entry name" value="Enolase_like_N"/>
    <property type="match status" value="1"/>
</dbReference>
<evidence type="ECO:0000259" key="6">
    <source>
        <dbReference type="SMART" id="SM00922"/>
    </source>
</evidence>
<dbReference type="InterPro" id="IPR036849">
    <property type="entry name" value="Enolase-like_C_sf"/>
</dbReference>
<sequence length="364" mass="38034">MAAQAGLRGPASAPARRGPVSGRLYSGSMPTAPPDLPAIEELVAGAHVVSLPMRVKFRGIMERESLLLRGPAGWGEFCPFPEYGDAEASRWLAAAIESGWAGFPEPLRAVIPVNATVPAVAAERVPEVLARFGRVDAVKVKVAERGQTLDDDAARLAAVRSALPDAAIRVDANGGWDVPTAVEALTRLAGVGLEYAEQPVPTIEGLAEVRRALQLAGTPVLVAADESVRKESDPLKVARAGAADLIVVKVAPLGGVRRALDIVAQAGLPAVVSSALDTSVGIRAGLALAAALPELPYACGLGTVSLFESDVTTDPLVADDGAIRLRDVSADAGLLEQYAASRERRDWWLARLRRVHSLLQVTSG</sequence>
<dbReference type="SFLD" id="SFLDG00180">
    <property type="entry name" value="muconate_cycloisomerase"/>
    <property type="match status" value="1"/>
</dbReference>
<feature type="domain" description="Mandelate racemase/muconate lactonizing enzyme C-terminal" evidence="6">
    <location>
        <begin position="118"/>
        <end position="216"/>
    </location>
</feature>
<keyword evidence="3 4" id="KW-0456">Lyase</keyword>
<feature type="binding site" evidence="4">
    <location>
        <position position="197"/>
    </location>
    <ligand>
        <name>Mg(2+)</name>
        <dbReference type="ChEBI" id="CHEBI:18420"/>
    </ligand>
</feature>
<gene>
    <name evidence="4" type="primary">menC</name>
    <name evidence="7" type="ORF">QFZ36_001442</name>
</gene>
<comment type="catalytic activity">
    <reaction evidence="4">
        <text>(1R,6R)-6-hydroxy-2-succinyl-cyclohexa-2,4-diene-1-carboxylate = 2-succinylbenzoate + H2O</text>
        <dbReference type="Rhea" id="RHEA:10196"/>
        <dbReference type="ChEBI" id="CHEBI:15377"/>
        <dbReference type="ChEBI" id="CHEBI:18325"/>
        <dbReference type="ChEBI" id="CHEBI:58689"/>
        <dbReference type="EC" id="4.2.1.113"/>
    </reaction>
</comment>
<dbReference type="EMBL" id="JAUSXB010000001">
    <property type="protein sequence ID" value="MDQ0673881.1"/>
    <property type="molecule type" value="Genomic_DNA"/>
</dbReference>
<dbReference type="InterPro" id="IPR013342">
    <property type="entry name" value="Mandelate_racemase_C"/>
</dbReference>
<dbReference type="InterPro" id="IPR010196">
    <property type="entry name" value="OSB_synthase_MenC1"/>
</dbReference>
<accession>A0ABU0PKU6</accession>
<proteinExistence type="inferred from homology"/>